<evidence type="ECO:0000256" key="1">
    <source>
        <dbReference type="ARBA" id="ARBA00044755"/>
    </source>
</evidence>
<dbReference type="Proteomes" id="UP001350748">
    <property type="component" value="Unassembled WGS sequence"/>
</dbReference>
<comment type="similarity">
    <text evidence="1">Belongs to the bactofilin family.</text>
</comment>
<protein>
    <submittedName>
        <fullName evidence="3">Polymer-forming cytoskeletal protein</fullName>
    </submittedName>
</protein>
<name>A0ABU7XJH7_9HYPH</name>
<evidence type="ECO:0000313" key="3">
    <source>
        <dbReference type="EMBL" id="MEF3367270.1"/>
    </source>
</evidence>
<dbReference type="PANTHER" id="PTHR35024:SF4">
    <property type="entry name" value="POLYMER-FORMING CYTOSKELETAL PROTEIN"/>
    <property type="match status" value="1"/>
</dbReference>
<evidence type="ECO:0000256" key="2">
    <source>
        <dbReference type="SAM" id="MobiDB-lite"/>
    </source>
</evidence>
<proteinExistence type="inferred from homology"/>
<dbReference type="Pfam" id="PF04519">
    <property type="entry name" value="Bactofilin"/>
    <property type="match status" value="1"/>
</dbReference>
<feature type="compositionally biased region" description="Basic and acidic residues" evidence="2">
    <location>
        <begin position="137"/>
        <end position="152"/>
    </location>
</feature>
<keyword evidence="4" id="KW-1185">Reference proteome</keyword>
<dbReference type="InterPro" id="IPR007607">
    <property type="entry name" value="BacA/B"/>
</dbReference>
<comment type="caution">
    <text evidence="3">The sequence shown here is derived from an EMBL/GenBank/DDBJ whole genome shotgun (WGS) entry which is preliminary data.</text>
</comment>
<accession>A0ABU7XJH7</accession>
<evidence type="ECO:0000313" key="4">
    <source>
        <dbReference type="Proteomes" id="UP001350748"/>
    </source>
</evidence>
<feature type="region of interest" description="Disordered" evidence="2">
    <location>
        <begin position="137"/>
        <end position="167"/>
    </location>
</feature>
<organism evidence="3 4">
    <name type="scientific">Methylocystis borbori</name>
    <dbReference type="NCBI Taxonomy" id="3118750"/>
    <lineage>
        <taxon>Bacteria</taxon>
        <taxon>Pseudomonadati</taxon>
        <taxon>Pseudomonadota</taxon>
        <taxon>Alphaproteobacteria</taxon>
        <taxon>Hyphomicrobiales</taxon>
        <taxon>Methylocystaceae</taxon>
        <taxon>Methylocystis</taxon>
    </lineage>
</organism>
<reference evidence="3 4" key="1">
    <citation type="submission" date="2024-02" db="EMBL/GenBank/DDBJ databases">
        <authorList>
            <person name="Grouzdev D."/>
        </authorList>
    </citation>
    <scope>NUCLEOTIDE SEQUENCE [LARGE SCALE GENOMIC DNA]</scope>
    <source>
        <strain evidence="3 4">9N</strain>
    </source>
</reference>
<gene>
    <name evidence="3" type="ORF">V3H18_12065</name>
</gene>
<dbReference type="RefSeq" id="WP_332082314.1">
    <property type="nucleotide sequence ID" value="NZ_JAZHYN010000036.1"/>
</dbReference>
<sequence>MAIHEASDFRPDEENVAYVGAGVTLKGEISAPDAIVVDGTIEGDVSTRLLLLGQGGVIRGRVSVTEADVSGWISDQIEVKQSLVVRATGRIEGKVSYGDIELEKGAVITGDLTQVEDHRAAAKPAAAKFAAGRAAAAREERPERAERIERVEAAPPPAPQLPKPSNASIERINEAVRNARGGGAKGALYVAAEGEGRRVGGRLLLGRKESA</sequence>
<dbReference type="PANTHER" id="PTHR35024">
    <property type="entry name" value="HYPOTHETICAL CYTOSOLIC PROTEIN"/>
    <property type="match status" value="1"/>
</dbReference>
<dbReference type="EMBL" id="JAZHYN010000036">
    <property type="protein sequence ID" value="MEF3367270.1"/>
    <property type="molecule type" value="Genomic_DNA"/>
</dbReference>